<evidence type="ECO:0000256" key="7">
    <source>
        <dbReference type="ARBA" id="ARBA00022777"/>
    </source>
</evidence>
<keyword evidence="9 12" id="KW-1133">Transmembrane helix</keyword>
<sequence length="551" mass="65161">MRESIQSNHTNVLQQIEQQTNTILNEMYLLNLDYNWNPEIILSLQNMFDAESFTYEQVINSDYQEGKIRRKEIATPYIQSIYIYYKNKNNRVLTSRYGITDIEEMTDNSWFQEFDESSTTEDIWIKNLQIPDYSFTEKEPVISVFRNVFKSNSQTSEGIIVLNIYQRYFSDLIKELNNYHHQSIFVLDENHNKLFGNSNSKQINPEQFLLPGNRSSYEVTIDGTAYIVNQLASDSHQLRYFSLVEKSQIYMIPNQLRLLTLIFVLLSLILGTTTIYYLTRKNARHVSDIISMLNTSNHDKEELIKNISFKDNEYQLIVRKLLKNFIAKNNLEKELNDKKYQFQEAELSALHNQINPHFLSNTLAIIYWRAMALTGQPNKVTQMLETLTDILDFSLRIKHHTVTLEEEIHHTKNYLDIIRIRSDHEFMIDWDYYKRDLHEQVLKFILQPIVENSMTHGSDYDHENRAIHIKIKIRKIGDKIRFTIIDNGTGMSEERLKELVKELDKDEYTTSHIGFANIKKRVSLLFNKNYQFIIRSKKGWGTVVMIEHPVS</sequence>
<dbReference type="InterPro" id="IPR010559">
    <property type="entry name" value="Sig_transdc_His_kin_internal"/>
</dbReference>
<dbReference type="GO" id="GO:0005886">
    <property type="term" value="C:plasma membrane"/>
    <property type="evidence" value="ECO:0007669"/>
    <property type="project" value="UniProtKB-SubCell"/>
</dbReference>
<evidence type="ECO:0000256" key="4">
    <source>
        <dbReference type="ARBA" id="ARBA00022679"/>
    </source>
</evidence>
<dbReference type="KEGG" id="grc:GI584_07190"/>
<evidence type="ECO:0000256" key="6">
    <source>
        <dbReference type="ARBA" id="ARBA00022741"/>
    </source>
</evidence>
<gene>
    <name evidence="15" type="ORF">GI584_07190</name>
</gene>
<keyword evidence="3" id="KW-0597">Phosphoprotein</keyword>
<evidence type="ECO:0000256" key="5">
    <source>
        <dbReference type="ARBA" id="ARBA00022692"/>
    </source>
</evidence>
<reference evidence="15 16" key="1">
    <citation type="submission" date="2019-11" db="EMBL/GenBank/DDBJ databases">
        <title>Gracilibacillus salitolerans sp. nov., a moderate halophile isolated from a saline soil in northwest China.</title>
        <authorList>
            <person name="Gan L."/>
        </authorList>
    </citation>
    <scope>NUCLEOTIDE SEQUENCE [LARGE SCALE GENOMIC DNA]</scope>
    <source>
        <strain evidence="15 16">SCU50</strain>
    </source>
</reference>
<dbReference type="GO" id="GO:0000155">
    <property type="term" value="F:phosphorelay sensor kinase activity"/>
    <property type="evidence" value="ECO:0007669"/>
    <property type="project" value="InterPro"/>
</dbReference>
<dbReference type="InterPro" id="IPR003594">
    <property type="entry name" value="HATPase_dom"/>
</dbReference>
<dbReference type="InterPro" id="IPR050640">
    <property type="entry name" value="Bact_2-comp_sensor_kinase"/>
</dbReference>
<evidence type="ECO:0000259" key="14">
    <source>
        <dbReference type="Pfam" id="PF06580"/>
    </source>
</evidence>
<dbReference type="InterPro" id="IPR036890">
    <property type="entry name" value="HATPase_C_sf"/>
</dbReference>
<evidence type="ECO:0000259" key="13">
    <source>
        <dbReference type="Pfam" id="PF02518"/>
    </source>
</evidence>
<keyword evidence="6" id="KW-0547">Nucleotide-binding</keyword>
<dbReference type="Pfam" id="PF06580">
    <property type="entry name" value="His_kinase"/>
    <property type="match status" value="1"/>
</dbReference>
<feature type="domain" description="Signal transduction histidine kinase internal region" evidence="14">
    <location>
        <begin position="345"/>
        <end position="425"/>
    </location>
</feature>
<keyword evidence="8" id="KW-0067">ATP-binding</keyword>
<protein>
    <recommendedName>
        <fullName evidence="17">Sensor histidine kinase</fullName>
    </recommendedName>
</protein>
<dbReference type="SUPFAM" id="SSF55874">
    <property type="entry name" value="ATPase domain of HSP90 chaperone/DNA topoisomerase II/histidine kinase"/>
    <property type="match status" value="1"/>
</dbReference>
<dbReference type="Gene3D" id="3.30.565.10">
    <property type="entry name" value="Histidine kinase-like ATPase, C-terminal domain"/>
    <property type="match status" value="1"/>
</dbReference>
<keyword evidence="16" id="KW-1185">Reference proteome</keyword>
<keyword evidence="10" id="KW-0902">Two-component regulatory system</keyword>
<evidence type="ECO:0000313" key="16">
    <source>
        <dbReference type="Proteomes" id="UP000339690"/>
    </source>
</evidence>
<accession>A0A5Q2TGQ4</accession>
<dbReference type="EMBL" id="CP045915">
    <property type="protein sequence ID" value="QGH33815.1"/>
    <property type="molecule type" value="Genomic_DNA"/>
</dbReference>
<dbReference type="PANTHER" id="PTHR34220:SF11">
    <property type="entry name" value="SENSOR PROTEIN KINASE HPTS"/>
    <property type="match status" value="1"/>
</dbReference>
<organism evidence="15 16">
    <name type="scientific">Gracilibacillus salitolerans</name>
    <dbReference type="NCBI Taxonomy" id="2663022"/>
    <lineage>
        <taxon>Bacteria</taxon>
        <taxon>Bacillati</taxon>
        <taxon>Bacillota</taxon>
        <taxon>Bacilli</taxon>
        <taxon>Bacillales</taxon>
        <taxon>Bacillaceae</taxon>
        <taxon>Gracilibacillus</taxon>
    </lineage>
</organism>
<keyword evidence="2" id="KW-1003">Cell membrane</keyword>
<comment type="subcellular location">
    <subcellularLocation>
        <location evidence="1">Cell membrane</location>
        <topology evidence="1">Multi-pass membrane protein</topology>
    </subcellularLocation>
</comment>
<evidence type="ECO:0000256" key="1">
    <source>
        <dbReference type="ARBA" id="ARBA00004651"/>
    </source>
</evidence>
<evidence type="ECO:0000256" key="2">
    <source>
        <dbReference type="ARBA" id="ARBA00022475"/>
    </source>
</evidence>
<feature type="domain" description="Histidine kinase/HSP90-like ATPase" evidence="13">
    <location>
        <begin position="442"/>
        <end position="549"/>
    </location>
</feature>
<dbReference type="RefSeq" id="WP_153790781.1">
    <property type="nucleotide sequence ID" value="NZ_CP045915.1"/>
</dbReference>
<proteinExistence type="predicted"/>
<dbReference type="AlphaFoldDB" id="A0A5Q2TGQ4"/>
<dbReference type="PANTHER" id="PTHR34220">
    <property type="entry name" value="SENSOR HISTIDINE KINASE YPDA"/>
    <property type="match status" value="1"/>
</dbReference>
<evidence type="ECO:0008006" key="17">
    <source>
        <dbReference type="Google" id="ProtNLM"/>
    </source>
</evidence>
<dbReference type="Pfam" id="PF02518">
    <property type="entry name" value="HATPase_c"/>
    <property type="match status" value="1"/>
</dbReference>
<evidence type="ECO:0000313" key="15">
    <source>
        <dbReference type="EMBL" id="QGH33815.1"/>
    </source>
</evidence>
<name>A0A5Q2TGQ4_9BACI</name>
<evidence type="ECO:0000256" key="10">
    <source>
        <dbReference type="ARBA" id="ARBA00023012"/>
    </source>
</evidence>
<dbReference type="Proteomes" id="UP000339690">
    <property type="component" value="Chromosome"/>
</dbReference>
<dbReference type="GO" id="GO:0005524">
    <property type="term" value="F:ATP binding"/>
    <property type="evidence" value="ECO:0007669"/>
    <property type="project" value="UniProtKB-KW"/>
</dbReference>
<feature type="transmembrane region" description="Helical" evidence="12">
    <location>
        <begin position="256"/>
        <end position="278"/>
    </location>
</feature>
<evidence type="ECO:0000256" key="9">
    <source>
        <dbReference type="ARBA" id="ARBA00022989"/>
    </source>
</evidence>
<keyword evidence="5 12" id="KW-0812">Transmembrane</keyword>
<evidence type="ECO:0000256" key="12">
    <source>
        <dbReference type="SAM" id="Phobius"/>
    </source>
</evidence>
<evidence type="ECO:0000256" key="3">
    <source>
        <dbReference type="ARBA" id="ARBA00022553"/>
    </source>
</evidence>
<keyword evidence="7" id="KW-0418">Kinase</keyword>
<evidence type="ECO:0000256" key="8">
    <source>
        <dbReference type="ARBA" id="ARBA00022840"/>
    </source>
</evidence>
<evidence type="ECO:0000256" key="11">
    <source>
        <dbReference type="ARBA" id="ARBA00023136"/>
    </source>
</evidence>
<keyword evidence="4" id="KW-0808">Transferase</keyword>
<keyword evidence="11 12" id="KW-0472">Membrane</keyword>